<name>A0AAV1S5I4_9ROSI</name>
<evidence type="ECO:0000313" key="2">
    <source>
        <dbReference type="Proteomes" id="UP001314170"/>
    </source>
</evidence>
<gene>
    <name evidence="1" type="ORF">DCAF_LOCUS17841</name>
</gene>
<dbReference type="AlphaFoldDB" id="A0AAV1S5I4"/>
<sequence length="65" mass="7391">MKLLVAYGGLGDSNRFNYLTVTMTHNPSPRAQKIKVEVTSEKVTKLVNKLIEFVRPKKEKVAPFE</sequence>
<keyword evidence="2" id="KW-1185">Reference proteome</keyword>
<dbReference type="Proteomes" id="UP001314170">
    <property type="component" value="Unassembled WGS sequence"/>
</dbReference>
<evidence type="ECO:0000313" key="1">
    <source>
        <dbReference type="EMBL" id="CAK7344556.1"/>
    </source>
</evidence>
<protein>
    <submittedName>
        <fullName evidence="1">Uncharacterized protein</fullName>
    </submittedName>
</protein>
<accession>A0AAV1S5I4</accession>
<reference evidence="1 2" key="1">
    <citation type="submission" date="2024-01" db="EMBL/GenBank/DDBJ databases">
        <authorList>
            <person name="Waweru B."/>
        </authorList>
    </citation>
    <scope>NUCLEOTIDE SEQUENCE [LARGE SCALE GENOMIC DNA]</scope>
</reference>
<dbReference type="EMBL" id="CAWUPB010001164">
    <property type="protein sequence ID" value="CAK7344556.1"/>
    <property type="molecule type" value="Genomic_DNA"/>
</dbReference>
<comment type="caution">
    <text evidence="1">The sequence shown here is derived from an EMBL/GenBank/DDBJ whole genome shotgun (WGS) entry which is preliminary data.</text>
</comment>
<organism evidence="1 2">
    <name type="scientific">Dovyalis caffra</name>
    <dbReference type="NCBI Taxonomy" id="77055"/>
    <lineage>
        <taxon>Eukaryota</taxon>
        <taxon>Viridiplantae</taxon>
        <taxon>Streptophyta</taxon>
        <taxon>Embryophyta</taxon>
        <taxon>Tracheophyta</taxon>
        <taxon>Spermatophyta</taxon>
        <taxon>Magnoliopsida</taxon>
        <taxon>eudicotyledons</taxon>
        <taxon>Gunneridae</taxon>
        <taxon>Pentapetalae</taxon>
        <taxon>rosids</taxon>
        <taxon>fabids</taxon>
        <taxon>Malpighiales</taxon>
        <taxon>Salicaceae</taxon>
        <taxon>Flacourtieae</taxon>
        <taxon>Dovyalis</taxon>
    </lineage>
</organism>
<proteinExistence type="predicted"/>